<keyword evidence="5" id="KW-1185">Reference proteome</keyword>
<name>A0A1W2TNL6_ROSNE</name>
<feature type="domain" description="Ketoreductase" evidence="3">
    <location>
        <begin position="30"/>
        <end position="194"/>
    </location>
</feature>
<evidence type="ECO:0000259" key="3">
    <source>
        <dbReference type="SMART" id="SM00822"/>
    </source>
</evidence>
<keyword evidence="2" id="KW-0560">Oxidoreductase</keyword>
<dbReference type="PANTHER" id="PTHR24320">
    <property type="entry name" value="RETINOL DEHYDROGENASE"/>
    <property type="match status" value="1"/>
</dbReference>
<accession>A0A1W2TNL6</accession>
<dbReference type="OrthoDB" id="191139at2759"/>
<dbReference type="Proteomes" id="UP000054516">
    <property type="component" value="Unassembled WGS sequence"/>
</dbReference>
<reference evidence="4" key="1">
    <citation type="submission" date="2016-03" db="EMBL/GenBank/DDBJ databases">
        <title>Draft genome sequence of Rosellinia necatrix.</title>
        <authorList>
            <person name="Kanematsu S."/>
        </authorList>
    </citation>
    <scope>NUCLEOTIDE SEQUENCE [LARGE SCALE GENOMIC DNA]</scope>
    <source>
        <strain evidence="4">W97</strain>
    </source>
</reference>
<sequence>MIPTTTHPEFNAKTEALEVAAAFSERIRGKTILVTGGNPDGIGFTTCQAFASQSPAHLIIAGRTPAKLERCIALLRAEHAGVDYRALHVDLSSQASVRAAAARVLAWADVPALDVVVNSAGVMGVAERTLSEDGIELHLATNHVGHFLLTCALMPKLLVAAAARGPQRRGATRIVNVSSASPQIARGGVRWSDLGFERASGDLPEAERPDDELARRWGYGDVAGRAYVGLEAYNVSKVANVLFGVGANRRLYDAHGILSLAVHPGVIPTELARNFPPENLAAIDAMLASGLYEYKTLGAGAATTLVAALDPRLGPGVTRHGGGENYGVYLDDCQISDKALPCAVSSAEAERLWKVSEELVKETFEW</sequence>
<dbReference type="AlphaFoldDB" id="A0A1W2TNL6"/>
<dbReference type="SUPFAM" id="SSF51735">
    <property type="entry name" value="NAD(P)-binding Rossmann-fold domains"/>
    <property type="match status" value="1"/>
</dbReference>
<gene>
    <name evidence="4" type="ORF">SAMD00023353_4400620</name>
</gene>
<dbReference type="GO" id="GO:0016491">
    <property type="term" value="F:oxidoreductase activity"/>
    <property type="evidence" value="ECO:0007669"/>
    <property type="project" value="UniProtKB-KW"/>
</dbReference>
<dbReference type="InterPro" id="IPR036291">
    <property type="entry name" value="NAD(P)-bd_dom_sf"/>
</dbReference>
<dbReference type="Pfam" id="PF00106">
    <property type="entry name" value="adh_short"/>
    <property type="match status" value="1"/>
</dbReference>
<evidence type="ECO:0000313" key="5">
    <source>
        <dbReference type="Proteomes" id="UP000054516"/>
    </source>
</evidence>
<dbReference type="STRING" id="77044.A0A1W2TNL6"/>
<dbReference type="PANTHER" id="PTHR24320:SF283">
    <property type="entry name" value="RETINOL DEHYDROGENASE 11"/>
    <property type="match status" value="1"/>
</dbReference>
<evidence type="ECO:0000256" key="2">
    <source>
        <dbReference type="ARBA" id="ARBA00023002"/>
    </source>
</evidence>
<evidence type="ECO:0000256" key="1">
    <source>
        <dbReference type="ARBA" id="ARBA00006484"/>
    </source>
</evidence>
<proteinExistence type="inferred from homology"/>
<dbReference type="SMART" id="SM00822">
    <property type="entry name" value="PKS_KR"/>
    <property type="match status" value="1"/>
</dbReference>
<dbReference type="Gene3D" id="3.40.50.720">
    <property type="entry name" value="NAD(P)-binding Rossmann-like Domain"/>
    <property type="match status" value="1"/>
</dbReference>
<evidence type="ECO:0000313" key="4">
    <source>
        <dbReference type="EMBL" id="GAP89954.2"/>
    </source>
</evidence>
<organism evidence="4">
    <name type="scientific">Rosellinia necatrix</name>
    <name type="common">White root-rot fungus</name>
    <dbReference type="NCBI Taxonomy" id="77044"/>
    <lineage>
        <taxon>Eukaryota</taxon>
        <taxon>Fungi</taxon>
        <taxon>Dikarya</taxon>
        <taxon>Ascomycota</taxon>
        <taxon>Pezizomycotina</taxon>
        <taxon>Sordariomycetes</taxon>
        <taxon>Xylariomycetidae</taxon>
        <taxon>Xylariales</taxon>
        <taxon>Xylariaceae</taxon>
        <taxon>Rosellinia</taxon>
    </lineage>
</organism>
<dbReference type="InterPro" id="IPR002347">
    <property type="entry name" value="SDR_fam"/>
</dbReference>
<dbReference type="EMBL" id="DF977489">
    <property type="protein sequence ID" value="GAP89954.2"/>
    <property type="molecule type" value="Genomic_DNA"/>
</dbReference>
<dbReference type="InterPro" id="IPR057326">
    <property type="entry name" value="KR_dom"/>
</dbReference>
<protein>
    <submittedName>
        <fullName evidence="4">Putative double substrate-specificity short chain dehydrogenase reductase 2</fullName>
    </submittedName>
</protein>
<dbReference type="PRINTS" id="PR00081">
    <property type="entry name" value="GDHRDH"/>
</dbReference>
<comment type="similarity">
    <text evidence="1">Belongs to the short-chain dehydrogenases/reductases (SDR) family.</text>
</comment>
<dbReference type="OMA" id="MRWSDMN"/>